<keyword evidence="2" id="KW-1185">Reference proteome</keyword>
<dbReference type="AlphaFoldDB" id="A0A7J5B3J0"/>
<evidence type="ECO:0000313" key="1">
    <source>
        <dbReference type="EMBL" id="KAB1638580.1"/>
    </source>
</evidence>
<comment type="caution">
    <text evidence="1">The sequence shown here is derived from an EMBL/GenBank/DDBJ whole genome shotgun (WGS) entry which is preliminary data.</text>
</comment>
<accession>A0A7J5B3J0</accession>
<gene>
    <name evidence="1" type="ORF">F8O03_09395</name>
</gene>
<protein>
    <submittedName>
        <fullName evidence="1">Uncharacterized protein</fullName>
    </submittedName>
</protein>
<dbReference type="EMBL" id="WBJX01000002">
    <property type="protein sequence ID" value="KAB1638580.1"/>
    <property type="molecule type" value="Genomic_DNA"/>
</dbReference>
<name>A0A7J5B3J0_9MICO</name>
<sequence length="101" mass="10903">MTEEARMPIQAWRAANILLDVVVAQSPTATPGDNERAHGAAVDPLVRPQNEIDESIESDHLLGAAAINISWLTSQLAQIRGHDLVDVVADLRAFLLGVVEQ</sequence>
<reference evidence="1 2" key="1">
    <citation type="submission" date="2019-09" db="EMBL/GenBank/DDBJ databases">
        <title>Phylogeny of genus Pseudoclavibacter and closely related genus.</title>
        <authorList>
            <person name="Li Y."/>
        </authorList>
    </citation>
    <scope>NUCLEOTIDE SEQUENCE [LARGE SCALE GENOMIC DNA]</scope>
    <source>
        <strain evidence="1 2">THG-MD12</strain>
    </source>
</reference>
<proteinExistence type="predicted"/>
<dbReference type="RefSeq" id="WP_151423598.1">
    <property type="nucleotide sequence ID" value="NZ_WBJX01000002.1"/>
</dbReference>
<evidence type="ECO:0000313" key="2">
    <source>
        <dbReference type="Proteomes" id="UP000490386"/>
    </source>
</evidence>
<dbReference type="Proteomes" id="UP000490386">
    <property type="component" value="Unassembled WGS sequence"/>
</dbReference>
<organism evidence="1 2">
    <name type="scientific">Pseudoclavibacter terrae</name>
    <dbReference type="NCBI Taxonomy" id="1530195"/>
    <lineage>
        <taxon>Bacteria</taxon>
        <taxon>Bacillati</taxon>
        <taxon>Actinomycetota</taxon>
        <taxon>Actinomycetes</taxon>
        <taxon>Micrococcales</taxon>
        <taxon>Microbacteriaceae</taxon>
        <taxon>Pseudoclavibacter</taxon>
    </lineage>
</organism>